<reference evidence="4 5" key="1">
    <citation type="submission" date="2016-02" db="EMBL/GenBank/DDBJ databases">
        <title>Anaerosporomusa subterraneum gen. nov., sp. nov., a spore-forming obligate anaerobe isolated from saprolite.</title>
        <authorList>
            <person name="Choi J.K."/>
            <person name="Shah M."/>
            <person name="Yee N."/>
        </authorList>
    </citation>
    <scope>NUCLEOTIDE SEQUENCE [LARGE SCALE GENOMIC DNA]</scope>
    <source>
        <strain evidence="4 5">RU4</strain>
    </source>
</reference>
<feature type="domain" description="N-acetyltransferase" evidence="3">
    <location>
        <begin position="1"/>
        <end position="197"/>
    </location>
</feature>
<evidence type="ECO:0000313" key="4">
    <source>
        <dbReference type="EMBL" id="KYZ76430.1"/>
    </source>
</evidence>
<dbReference type="STRING" id="1794912.AXX12_08325"/>
<name>A0A154BRI6_ANASB</name>
<comment type="caution">
    <text evidence="4">The sequence shown here is derived from an EMBL/GenBank/DDBJ whole genome shotgun (WGS) entry which is preliminary data.</text>
</comment>
<dbReference type="AlphaFoldDB" id="A0A154BRI6"/>
<organism evidence="4 5">
    <name type="scientific">Anaerosporomusa subterranea</name>
    <dbReference type="NCBI Taxonomy" id="1794912"/>
    <lineage>
        <taxon>Bacteria</taxon>
        <taxon>Bacillati</taxon>
        <taxon>Bacillota</taxon>
        <taxon>Negativicutes</taxon>
        <taxon>Acetonemataceae</taxon>
        <taxon>Anaerosporomusa</taxon>
    </lineage>
</organism>
<dbReference type="Gene3D" id="3.40.630.30">
    <property type="match status" value="1"/>
</dbReference>
<gene>
    <name evidence="4" type="ORF">AXX12_08325</name>
</gene>
<keyword evidence="2" id="KW-0012">Acyltransferase</keyword>
<keyword evidence="5" id="KW-1185">Reference proteome</keyword>
<sequence length="197" mass="22182">MIKPVDLEHIPEVVDIHMKSFPGFFLSFLGEKFLRIYYSSVCSAHEKIGFVYVDSEGKTLGFVVGTSNPAGFYTRLLRNKWPKFLLASTQAIMRSPRILPRLARAVFYPGKNPKGEEAAGLYSIGVAPQAQGLGIGKKLVMAFLNEANQRSCKQVFLTTDRDGNEATNQFYTHLGFKISAQFITPEGRRMNEYTIRF</sequence>
<dbReference type="GO" id="GO:0016747">
    <property type="term" value="F:acyltransferase activity, transferring groups other than amino-acyl groups"/>
    <property type="evidence" value="ECO:0007669"/>
    <property type="project" value="InterPro"/>
</dbReference>
<evidence type="ECO:0000256" key="2">
    <source>
        <dbReference type="ARBA" id="ARBA00023315"/>
    </source>
</evidence>
<dbReference type="RefSeq" id="WP_197470690.1">
    <property type="nucleotide sequence ID" value="NZ_LSGP01000017.1"/>
</dbReference>
<dbReference type="SUPFAM" id="SSF55729">
    <property type="entry name" value="Acyl-CoA N-acyltransferases (Nat)"/>
    <property type="match status" value="1"/>
</dbReference>
<dbReference type="Pfam" id="PF00583">
    <property type="entry name" value="Acetyltransf_1"/>
    <property type="match status" value="1"/>
</dbReference>
<dbReference type="PANTHER" id="PTHR43420">
    <property type="entry name" value="ACETYLTRANSFERASE"/>
    <property type="match status" value="1"/>
</dbReference>
<dbReference type="EMBL" id="LSGP01000017">
    <property type="protein sequence ID" value="KYZ76430.1"/>
    <property type="molecule type" value="Genomic_DNA"/>
</dbReference>
<dbReference type="InterPro" id="IPR000182">
    <property type="entry name" value="GNAT_dom"/>
</dbReference>
<dbReference type="CDD" id="cd04301">
    <property type="entry name" value="NAT_SF"/>
    <property type="match status" value="1"/>
</dbReference>
<dbReference type="PANTHER" id="PTHR43420:SF12">
    <property type="entry name" value="N-ACETYLTRANSFERASE DOMAIN-CONTAINING PROTEIN"/>
    <property type="match status" value="1"/>
</dbReference>
<protein>
    <recommendedName>
        <fullName evidence="3">N-acetyltransferase domain-containing protein</fullName>
    </recommendedName>
</protein>
<evidence type="ECO:0000313" key="5">
    <source>
        <dbReference type="Proteomes" id="UP000076268"/>
    </source>
</evidence>
<dbReference type="PROSITE" id="PS51186">
    <property type="entry name" value="GNAT"/>
    <property type="match status" value="1"/>
</dbReference>
<dbReference type="InterPro" id="IPR016181">
    <property type="entry name" value="Acyl_CoA_acyltransferase"/>
</dbReference>
<dbReference type="Proteomes" id="UP000076268">
    <property type="component" value="Unassembled WGS sequence"/>
</dbReference>
<evidence type="ECO:0000259" key="3">
    <source>
        <dbReference type="PROSITE" id="PS51186"/>
    </source>
</evidence>
<proteinExistence type="predicted"/>
<dbReference type="InterPro" id="IPR050680">
    <property type="entry name" value="YpeA/RimI_acetyltransf"/>
</dbReference>
<accession>A0A154BRI6</accession>
<evidence type="ECO:0000256" key="1">
    <source>
        <dbReference type="ARBA" id="ARBA00022679"/>
    </source>
</evidence>
<keyword evidence="1" id="KW-0808">Transferase</keyword>